<keyword evidence="9" id="KW-1185">Reference proteome</keyword>
<dbReference type="NCBIfam" id="TIGR00329">
    <property type="entry name" value="gcp_kae1"/>
    <property type="match status" value="1"/>
</dbReference>
<keyword evidence="8" id="KW-0575">Peroxidase</keyword>
<keyword evidence="5" id="KW-0012">Acyltransferase</keyword>
<dbReference type="GO" id="GO:0005739">
    <property type="term" value="C:mitochondrion"/>
    <property type="evidence" value="ECO:0007669"/>
    <property type="project" value="TreeGrafter"/>
</dbReference>
<dbReference type="GO" id="GO:0072670">
    <property type="term" value="P:mitochondrial tRNA threonylcarbamoyladenosine modification"/>
    <property type="evidence" value="ECO:0007669"/>
    <property type="project" value="TreeGrafter"/>
</dbReference>
<keyword evidence="8" id="KW-0560">Oxidoreductase</keyword>
<dbReference type="PANTHER" id="PTHR11735">
    <property type="entry name" value="TRNA N6-ADENOSINE THREONYLCARBAMOYLTRANSFERASE"/>
    <property type="match status" value="1"/>
</dbReference>
<dbReference type="EMBL" id="JACAZF010000001">
    <property type="protein sequence ID" value="KAF7315335.1"/>
    <property type="molecule type" value="Genomic_DNA"/>
</dbReference>
<sequence>MLMNCLTRHSIALSRVVVPESRLLKRNLSSDRQTFKVIALESSADDTCAAIVDNHRNIWSNVIARQNSLHEINNGIHPLHALHAHQRNMARHIILWSATRSLQVKPMVVRKALDDANLTMNDINGVAFTRGPGITGCLTVAANAAKTLAAATAKPLVGVHHMQAHALTAQLTSSSPPEFPFLCLLVSGGHTMIVLATTVWDWKILATSADRAIGSAIDRVVTLLQIPWTELGPGPGLERFCAEPVPDEEVLETPPPIIMPGQLAFSFTGIHSWVERTIHKAGGLQNTPKRAVARAFQESAFQQLTSKLILAFKWCQNHDCHVQNVIVSGGVASNLLLRKRLKDQLAPWSVALDFPDPSLCTDNAVMIGWAAMHRFMAGDHDEYSIGTLPVWSLEDLRNPPPPPAVR</sequence>
<dbReference type="GO" id="GO:0061711">
    <property type="term" value="F:tRNA N(6)-L-threonylcarbamoyladenine synthase activity"/>
    <property type="evidence" value="ECO:0007669"/>
    <property type="project" value="UniProtKB-EC"/>
</dbReference>
<organism evidence="8 9">
    <name type="scientific">Mycena indigotica</name>
    <dbReference type="NCBI Taxonomy" id="2126181"/>
    <lineage>
        <taxon>Eukaryota</taxon>
        <taxon>Fungi</taxon>
        <taxon>Dikarya</taxon>
        <taxon>Basidiomycota</taxon>
        <taxon>Agaricomycotina</taxon>
        <taxon>Agaricomycetes</taxon>
        <taxon>Agaricomycetidae</taxon>
        <taxon>Agaricales</taxon>
        <taxon>Marasmiineae</taxon>
        <taxon>Mycenaceae</taxon>
        <taxon>Mycena</taxon>
    </lineage>
</organism>
<evidence type="ECO:0000256" key="2">
    <source>
        <dbReference type="ARBA" id="ARBA00022679"/>
    </source>
</evidence>
<evidence type="ECO:0000256" key="4">
    <source>
        <dbReference type="ARBA" id="ARBA00022723"/>
    </source>
</evidence>
<reference evidence="8" key="1">
    <citation type="submission" date="2020-05" db="EMBL/GenBank/DDBJ databases">
        <title>Mycena genomes resolve the evolution of fungal bioluminescence.</title>
        <authorList>
            <person name="Tsai I.J."/>
        </authorList>
    </citation>
    <scope>NUCLEOTIDE SEQUENCE</scope>
    <source>
        <strain evidence="8">171206Taipei</strain>
    </source>
</reference>
<dbReference type="InterPro" id="IPR043129">
    <property type="entry name" value="ATPase_NBD"/>
</dbReference>
<dbReference type="GO" id="GO:0004601">
    <property type="term" value="F:peroxidase activity"/>
    <property type="evidence" value="ECO:0007669"/>
    <property type="project" value="UniProtKB-KW"/>
</dbReference>
<dbReference type="SUPFAM" id="SSF53067">
    <property type="entry name" value="Actin-like ATPase domain"/>
    <property type="match status" value="1"/>
</dbReference>
<keyword evidence="4" id="KW-0479">Metal-binding</keyword>
<feature type="domain" description="Gcp-like" evidence="7">
    <location>
        <begin position="58"/>
        <end position="369"/>
    </location>
</feature>
<dbReference type="PRINTS" id="PR00789">
    <property type="entry name" value="OSIALOPTASE"/>
</dbReference>
<dbReference type="Pfam" id="PF00814">
    <property type="entry name" value="TsaD"/>
    <property type="match status" value="1"/>
</dbReference>
<evidence type="ECO:0000313" key="9">
    <source>
        <dbReference type="Proteomes" id="UP000636479"/>
    </source>
</evidence>
<accession>A0A8H6TAS2</accession>
<evidence type="ECO:0000256" key="6">
    <source>
        <dbReference type="ARBA" id="ARBA00048117"/>
    </source>
</evidence>
<dbReference type="Proteomes" id="UP000636479">
    <property type="component" value="Unassembled WGS sequence"/>
</dbReference>
<dbReference type="Gene3D" id="3.30.420.40">
    <property type="match status" value="2"/>
</dbReference>
<evidence type="ECO:0000256" key="1">
    <source>
        <dbReference type="ARBA" id="ARBA00012156"/>
    </source>
</evidence>
<comment type="caution">
    <text evidence="8">The sequence shown here is derived from an EMBL/GenBank/DDBJ whole genome shotgun (WGS) entry which is preliminary data.</text>
</comment>
<dbReference type="AlphaFoldDB" id="A0A8H6TAS2"/>
<protein>
    <recommendedName>
        <fullName evidence="1">N(6)-L-threonylcarbamoyladenine synthase</fullName>
        <ecNumber evidence="1">2.3.1.234</ecNumber>
    </recommendedName>
</protein>
<dbReference type="InterPro" id="IPR017861">
    <property type="entry name" value="KAE1/TsaD"/>
</dbReference>
<keyword evidence="2" id="KW-0808">Transferase</keyword>
<dbReference type="RefSeq" id="XP_037225358.1">
    <property type="nucleotide sequence ID" value="XM_037357448.1"/>
</dbReference>
<proteinExistence type="predicted"/>
<dbReference type="PANTHER" id="PTHR11735:SF6">
    <property type="entry name" value="TRNA N6-ADENOSINE THREONYLCARBAMOYLTRANSFERASE, MITOCHONDRIAL"/>
    <property type="match status" value="1"/>
</dbReference>
<dbReference type="GeneID" id="59339964"/>
<dbReference type="OrthoDB" id="10259622at2759"/>
<comment type="catalytic activity">
    <reaction evidence="6">
        <text>L-threonylcarbamoyladenylate + adenosine(37) in tRNA = N(6)-L-threonylcarbamoyladenosine(37) in tRNA + AMP + H(+)</text>
        <dbReference type="Rhea" id="RHEA:37059"/>
        <dbReference type="Rhea" id="RHEA-COMP:10162"/>
        <dbReference type="Rhea" id="RHEA-COMP:10163"/>
        <dbReference type="ChEBI" id="CHEBI:15378"/>
        <dbReference type="ChEBI" id="CHEBI:73682"/>
        <dbReference type="ChEBI" id="CHEBI:74411"/>
        <dbReference type="ChEBI" id="CHEBI:74418"/>
        <dbReference type="ChEBI" id="CHEBI:456215"/>
        <dbReference type="EC" id="2.3.1.234"/>
    </reaction>
</comment>
<evidence type="ECO:0000259" key="7">
    <source>
        <dbReference type="Pfam" id="PF00814"/>
    </source>
</evidence>
<dbReference type="GO" id="GO:0046872">
    <property type="term" value="F:metal ion binding"/>
    <property type="evidence" value="ECO:0007669"/>
    <property type="project" value="UniProtKB-KW"/>
</dbReference>
<gene>
    <name evidence="8" type="ORF">MIND_00048100</name>
</gene>
<name>A0A8H6TAS2_9AGAR</name>
<evidence type="ECO:0000256" key="5">
    <source>
        <dbReference type="ARBA" id="ARBA00023315"/>
    </source>
</evidence>
<dbReference type="InterPro" id="IPR000905">
    <property type="entry name" value="Gcp-like_dom"/>
</dbReference>
<dbReference type="EC" id="2.3.1.234" evidence="1"/>
<evidence type="ECO:0000256" key="3">
    <source>
        <dbReference type="ARBA" id="ARBA00022694"/>
    </source>
</evidence>
<keyword evidence="3" id="KW-0819">tRNA processing</keyword>
<evidence type="ECO:0000313" key="8">
    <source>
        <dbReference type="EMBL" id="KAF7315335.1"/>
    </source>
</evidence>